<dbReference type="Proteomes" id="UP000253517">
    <property type="component" value="Unassembled WGS sequence"/>
</dbReference>
<dbReference type="AlphaFoldDB" id="A0A368ZZG4"/>
<sequence length="168" mass="19498">MEQRITQVLDHKRIVHIIERMAWQIYEHHYQVDEIYLMGIKPRGNFLSRLLEEFIQKISSITIHHYEIELDKDQPHVSDPVLTPALKDISNKHIVVVDDVLNTGSTLLYALKPLLKYRPASLSTAVLVDRNHKSFPVHCDVTGIQLSTSLQEHVFVDLSVHPFKVYLK</sequence>
<dbReference type="CDD" id="cd06223">
    <property type="entry name" value="PRTases_typeI"/>
    <property type="match status" value="1"/>
</dbReference>
<dbReference type="PANTHER" id="PTHR11608:SF0">
    <property type="entry name" value="BIFUNCTIONAL PROTEIN PYRR"/>
    <property type="match status" value="1"/>
</dbReference>
<evidence type="ECO:0000313" key="3">
    <source>
        <dbReference type="Proteomes" id="UP000253517"/>
    </source>
</evidence>
<dbReference type="InterPro" id="IPR050137">
    <property type="entry name" value="PyrR_bifunctional"/>
</dbReference>
<organism evidence="2 3">
    <name type="scientific">Schleiferia thermophila</name>
    <dbReference type="NCBI Taxonomy" id="884107"/>
    <lineage>
        <taxon>Bacteria</taxon>
        <taxon>Pseudomonadati</taxon>
        <taxon>Bacteroidota</taxon>
        <taxon>Flavobacteriia</taxon>
        <taxon>Flavobacteriales</taxon>
        <taxon>Schleiferiaceae</taxon>
        <taxon>Schleiferia</taxon>
    </lineage>
</organism>
<gene>
    <name evidence="2" type="ORF">DES35_10483</name>
</gene>
<dbReference type="InterPro" id="IPR029057">
    <property type="entry name" value="PRTase-like"/>
</dbReference>
<dbReference type="InterPro" id="IPR000836">
    <property type="entry name" value="PRTase_dom"/>
</dbReference>
<keyword evidence="2" id="KW-0328">Glycosyltransferase</keyword>
<dbReference type="SUPFAM" id="SSF53271">
    <property type="entry name" value="PRTase-like"/>
    <property type="match status" value="1"/>
</dbReference>
<evidence type="ECO:0000313" key="2">
    <source>
        <dbReference type="EMBL" id="RCX02323.1"/>
    </source>
</evidence>
<dbReference type="Gene3D" id="3.40.50.2020">
    <property type="match status" value="1"/>
</dbReference>
<dbReference type="PANTHER" id="PTHR11608">
    <property type="entry name" value="BIFUNCTIONAL PROTEIN PYRR"/>
    <property type="match status" value="1"/>
</dbReference>
<dbReference type="RefSeq" id="WP_037361252.1">
    <property type="nucleotide sequence ID" value="NZ_DAIMVT010000007.1"/>
</dbReference>
<dbReference type="GO" id="GO:0016757">
    <property type="term" value="F:glycosyltransferase activity"/>
    <property type="evidence" value="ECO:0007669"/>
    <property type="project" value="UniProtKB-KW"/>
</dbReference>
<protein>
    <submittedName>
        <fullName evidence="2">Pyrimidine operon attenuation protein/uracil phosphoribosyltransferase</fullName>
    </submittedName>
</protein>
<keyword evidence="2" id="KW-0808">Transferase</keyword>
<feature type="domain" description="Phosphoribosyltransferase" evidence="1">
    <location>
        <begin position="6"/>
        <end position="146"/>
    </location>
</feature>
<dbReference type="EMBL" id="QPJS01000004">
    <property type="protein sequence ID" value="RCX02323.1"/>
    <property type="molecule type" value="Genomic_DNA"/>
</dbReference>
<accession>A0A368ZZG4</accession>
<name>A0A368ZZG4_9FLAO</name>
<comment type="caution">
    <text evidence="2">The sequence shown here is derived from an EMBL/GenBank/DDBJ whole genome shotgun (WGS) entry which is preliminary data.</text>
</comment>
<evidence type="ECO:0000259" key="1">
    <source>
        <dbReference type="Pfam" id="PF00156"/>
    </source>
</evidence>
<reference evidence="2 3" key="1">
    <citation type="submission" date="2018-07" db="EMBL/GenBank/DDBJ databases">
        <title>Genomic Encyclopedia of Type Strains, Phase IV (KMG-IV): sequencing the most valuable type-strain genomes for metagenomic binning, comparative biology and taxonomic classification.</title>
        <authorList>
            <person name="Goeker M."/>
        </authorList>
    </citation>
    <scope>NUCLEOTIDE SEQUENCE [LARGE SCALE GENOMIC DNA]</scope>
    <source>
        <strain evidence="2 3">DSM 21410</strain>
    </source>
</reference>
<keyword evidence="3" id="KW-1185">Reference proteome</keyword>
<proteinExistence type="predicted"/>
<dbReference type="Pfam" id="PF00156">
    <property type="entry name" value="Pribosyltran"/>
    <property type="match status" value="1"/>
</dbReference>